<protein>
    <recommendedName>
        <fullName evidence="8">Isoprenylcysteine carboxyl methyltransferase</fullName>
    </recommendedName>
</protein>
<dbReference type="GO" id="GO:0016740">
    <property type="term" value="F:transferase activity"/>
    <property type="evidence" value="ECO:0007669"/>
    <property type="project" value="UniProtKB-ARBA"/>
</dbReference>
<keyword evidence="7" id="KW-1185">Reference proteome</keyword>
<accession>D3PUZ9</accession>
<dbReference type="KEGG" id="sna:Snas_5391"/>
<evidence type="ECO:0000256" key="3">
    <source>
        <dbReference type="ARBA" id="ARBA00022989"/>
    </source>
</evidence>
<evidence type="ECO:0000313" key="6">
    <source>
        <dbReference type="EMBL" id="ADD45023.1"/>
    </source>
</evidence>
<evidence type="ECO:0000256" key="1">
    <source>
        <dbReference type="ARBA" id="ARBA00004127"/>
    </source>
</evidence>
<dbReference type="HOGENOM" id="CLU_065200_7_1_11"/>
<dbReference type="STRING" id="446470.Snas_5391"/>
<evidence type="ECO:0000256" key="5">
    <source>
        <dbReference type="SAM" id="Phobius"/>
    </source>
</evidence>
<dbReference type="eggNOG" id="COG2020">
    <property type="taxonomic scope" value="Bacteria"/>
</dbReference>
<evidence type="ECO:0000313" key="7">
    <source>
        <dbReference type="Proteomes" id="UP000000844"/>
    </source>
</evidence>
<evidence type="ECO:0000256" key="4">
    <source>
        <dbReference type="ARBA" id="ARBA00023136"/>
    </source>
</evidence>
<sequence length="203" mass="21738">MISVLAIVVFAAAFGLLFGVRSIQQTRRTGDVGWRFPSPGADRTQWIARLFMGFGGLTGGIAAPAAALMGMPSVTFMDHTWLRITGLVLAAVAAAAAFAAQQSMGASWRIGVDDTEHTALVTTGQFAYVRNPIFTAMFALMTNLALATPNIVAYIGLASVIAGIELQVRKVEEPHLLNTHPDTYRDYAQQAGRFLPGIGRLSR</sequence>
<dbReference type="PANTHER" id="PTHR12714">
    <property type="entry name" value="PROTEIN-S ISOPRENYLCYSTEINE O-METHYLTRANSFERASE"/>
    <property type="match status" value="1"/>
</dbReference>
<dbReference type="Gene3D" id="1.20.120.1630">
    <property type="match status" value="1"/>
</dbReference>
<dbReference type="InterPro" id="IPR007318">
    <property type="entry name" value="Phopholipid_MeTrfase"/>
</dbReference>
<dbReference type="PANTHER" id="PTHR12714:SF9">
    <property type="entry name" value="PROTEIN-S-ISOPRENYLCYSTEINE O-METHYLTRANSFERASE"/>
    <property type="match status" value="1"/>
</dbReference>
<dbReference type="GO" id="GO:0012505">
    <property type="term" value="C:endomembrane system"/>
    <property type="evidence" value="ECO:0007669"/>
    <property type="project" value="UniProtKB-SubCell"/>
</dbReference>
<gene>
    <name evidence="6" type="ordered locus">Snas_5391</name>
</gene>
<dbReference type="AlphaFoldDB" id="D3PUZ9"/>
<feature type="transmembrane region" description="Helical" evidence="5">
    <location>
        <begin position="46"/>
        <end position="69"/>
    </location>
</feature>
<comment type="subcellular location">
    <subcellularLocation>
        <location evidence="1">Endomembrane system</location>
        <topology evidence="1">Multi-pass membrane protein</topology>
    </subcellularLocation>
</comment>
<keyword evidence="4 5" id="KW-0472">Membrane</keyword>
<evidence type="ECO:0000256" key="2">
    <source>
        <dbReference type="ARBA" id="ARBA00022692"/>
    </source>
</evidence>
<dbReference type="Proteomes" id="UP000000844">
    <property type="component" value="Chromosome"/>
</dbReference>
<name>D3PUZ9_STANL</name>
<dbReference type="OrthoDB" id="941586at2"/>
<feature type="transmembrane region" description="Helical" evidence="5">
    <location>
        <begin position="81"/>
        <end position="100"/>
    </location>
</feature>
<evidence type="ECO:0008006" key="8">
    <source>
        <dbReference type="Google" id="ProtNLM"/>
    </source>
</evidence>
<organism evidence="6 7">
    <name type="scientific">Stackebrandtia nassauensis (strain DSM 44728 / CIP 108903 / NRRL B-16338 / NBRC 102104 / LLR-40K-21)</name>
    <dbReference type="NCBI Taxonomy" id="446470"/>
    <lineage>
        <taxon>Bacteria</taxon>
        <taxon>Bacillati</taxon>
        <taxon>Actinomycetota</taxon>
        <taxon>Actinomycetes</taxon>
        <taxon>Glycomycetales</taxon>
        <taxon>Glycomycetaceae</taxon>
        <taxon>Stackebrandtia</taxon>
    </lineage>
</organism>
<keyword evidence="3 5" id="KW-1133">Transmembrane helix</keyword>
<feature type="transmembrane region" description="Helical" evidence="5">
    <location>
        <begin position="133"/>
        <end position="161"/>
    </location>
</feature>
<proteinExistence type="predicted"/>
<reference evidence="6 7" key="1">
    <citation type="journal article" date="2009" name="Stand. Genomic Sci.">
        <title>Complete genome sequence of Stackebrandtia nassauensis type strain (LLR-40K-21).</title>
        <authorList>
            <person name="Munk C."/>
            <person name="Lapidus A."/>
            <person name="Copeland A."/>
            <person name="Jando M."/>
            <person name="Mayilraj S."/>
            <person name="Glavina Del Rio T."/>
            <person name="Nolan M."/>
            <person name="Chen F."/>
            <person name="Lucas S."/>
            <person name="Tice H."/>
            <person name="Cheng J.F."/>
            <person name="Han C."/>
            <person name="Detter J.C."/>
            <person name="Bruce D."/>
            <person name="Goodwin L."/>
            <person name="Chain P."/>
            <person name="Pitluck S."/>
            <person name="Goker M."/>
            <person name="Ovchinikova G."/>
            <person name="Pati A."/>
            <person name="Ivanova N."/>
            <person name="Mavromatis K."/>
            <person name="Chen A."/>
            <person name="Palaniappan K."/>
            <person name="Land M."/>
            <person name="Hauser L."/>
            <person name="Chang Y.J."/>
            <person name="Jeffries C.D."/>
            <person name="Bristow J."/>
            <person name="Eisen J.A."/>
            <person name="Markowitz V."/>
            <person name="Hugenholtz P."/>
            <person name="Kyrpides N.C."/>
            <person name="Klenk H.P."/>
        </authorList>
    </citation>
    <scope>NUCLEOTIDE SEQUENCE [LARGE SCALE GENOMIC DNA]</scope>
    <source>
        <strain evidence="7">DSM 44728 / CIP 108903 / NRRL B-16338 / NBRC 102104 / LLR-40K-21</strain>
    </source>
</reference>
<dbReference type="EMBL" id="CP001778">
    <property type="protein sequence ID" value="ADD45023.1"/>
    <property type="molecule type" value="Genomic_DNA"/>
</dbReference>
<dbReference type="Pfam" id="PF04191">
    <property type="entry name" value="PEMT"/>
    <property type="match status" value="1"/>
</dbReference>
<keyword evidence="2 5" id="KW-0812">Transmembrane</keyword>